<evidence type="ECO:0000256" key="17">
    <source>
        <dbReference type="ARBA" id="ARBA00049628"/>
    </source>
</evidence>
<dbReference type="HAMAP" id="MF_01631">
    <property type="entry name" value="GlmU"/>
    <property type="match status" value="1"/>
</dbReference>
<dbReference type="Pfam" id="PF25087">
    <property type="entry name" value="GMPPB_C"/>
    <property type="match status" value="1"/>
</dbReference>
<dbReference type="Proteomes" id="UP000754644">
    <property type="component" value="Unassembled WGS sequence"/>
</dbReference>
<comment type="function">
    <text evidence="17 18">Catalyzes the last two sequential reactions in the de novo biosynthetic pathway for UDP-N-acetylglucosamine (UDP-GlcNAc). The C-terminal domain catalyzes the transfer of acetyl group from acetyl coenzyme A to glucosamine-1-phosphate (GlcN-1-P) to produce N-acetylglucosamine-1-phosphate (GlcNAc-1-P), which is converted into UDP-GlcNAc by the transfer of uridine 5-monophosphate (from uridine 5-triphosphate), a reaction catalyzed by the N-terminal domain.</text>
</comment>
<proteinExistence type="inferred from homology"/>
<feature type="binding site" evidence="18">
    <location>
        <position position="224"/>
    </location>
    <ligand>
        <name>Mg(2+)</name>
        <dbReference type="ChEBI" id="CHEBI:18420"/>
    </ligand>
</feature>
<dbReference type="InterPro" id="IPR050065">
    <property type="entry name" value="GlmU-like"/>
</dbReference>
<dbReference type="EC" id="2.7.7.23" evidence="18"/>
<keyword evidence="5 18" id="KW-0808">Transferase</keyword>
<evidence type="ECO:0000256" key="14">
    <source>
        <dbReference type="ARBA" id="ARBA00023316"/>
    </source>
</evidence>
<dbReference type="GO" id="GO:0019134">
    <property type="term" value="F:glucosamine-1-phosphate N-acetyltransferase activity"/>
    <property type="evidence" value="ECO:0007669"/>
    <property type="project" value="UniProtKB-UniRule"/>
</dbReference>
<feature type="binding site" evidence="18">
    <location>
        <position position="374"/>
    </location>
    <ligand>
        <name>UDP-N-acetyl-alpha-D-glucosamine</name>
        <dbReference type="ChEBI" id="CHEBI:57705"/>
    </ligand>
</feature>
<evidence type="ECO:0000259" key="19">
    <source>
        <dbReference type="Pfam" id="PF12804"/>
    </source>
</evidence>
<dbReference type="PANTHER" id="PTHR43584">
    <property type="entry name" value="NUCLEOTIDYL TRANSFERASE"/>
    <property type="match status" value="1"/>
</dbReference>
<feature type="binding site" evidence="18">
    <location>
        <position position="74"/>
    </location>
    <ligand>
        <name>UDP-N-acetyl-alpha-D-glucosamine</name>
        <dbReference type="ChEBI" id="CHEBI:57705"/>
    </ligand>
</feature>
<comment type="similarity">
    <text evidence="3 18">In the N-terminal section; belongs to the N-acetylglucosamine-1-phosphate uridyltransferase family.</text>
</comment>
<evidence type="ECO:0000256" key="11">
    <source>
        <dbReference type="ARBA" id="ARBA00022984"/>
    </source>
</evidence>
<evidence type="ECO:0000256" key="5">
    <source>
        <dbReference type="ARBA" id="ARBA00022679"/>
    </source>
</evidence>
<organism evidence="21 22">
    <name type="scientific">SAR86 cluster bacterium</name>
    <dbReference type="NCBI Taxonomy" id="2030880"/>
    <lineage>
        <taxon>Bacteria</taxon>
        <taxon>Pseudomonadati</taxon>
        <taxon>Pseudomonadota</taxon>
        <taxon>Gammaproteobacteria</taxon>
        <taxon>SAR86 cluster</taxon>
    </lineage>
</organism>
<evidence type="ECO:0000256" key="18">
    <source>
        <dbReference type="HAMAP-Rule" id="MF_01631"/>
    </source>
</evidence>
<feature type="region of interest" description="Linker" evidence="18">
    <location>
        <begin position="227"/>
        <end position="247"/>
    </location>
</feature>
<feature type="binding site" evidence="18">
    <location>
        <position position="103"/>
    </location>
    <ligand>
        <name>Mg(2+)</name>
        <dbReference type="ChEBI" id="CHEBI:18420"/>
    </ligand>
</feature>
<evidence type="ECO:0000256" key="9">
    <source>
        <dbReference type="ARBA" id="ARBA00022842"/>
    </source>
</evidence>
<comment type="pathway">
    <text evidence="18">Nucleotide-sugar biosynthesis; UDP-N-acetyl-alpha-D-glucosamine biosynthesis; N-acetyl-alpha-D-glucosamine 1-phosphate from alpha-D-glucosamine 6-phosphate (route II): step 2/2.</text>
</comment>
<feature type="active site" description="Proton acceptor" evidence="18">
    <location>
        <position position="360"/>
    </location>
</feature>
<dbReference type="InterPro" id="IPR029044">
    <property type="entry name" value="Nucleotide-diphossugar_trans"/>
</dbReference>
<dbReference type="SUPFAM" id="SSF51161">
    <property type="entry name" value="Trimeric LpxA-like enzymes"/>
    <property type="match status" value="1"/>
</dbReference>
<feature type="binding site" evidence="18">
    <location>
        <position position="136"/>
    </location>
    <ligand>
        <name>UDP-N-acetyl-alpha-D-glucosamine</name>
        <dbReference type="ChEBI" id="CHEBI:57705"/>
    </ligand>
</feature>
<evidence type="ECO:0000313" key="21">
    <source>
        <dbReference type="EMBL" id="NQV65110.1"/>
    </source>
</evidence>
<dbReference type="InterPro" id="IPR056729">
    <property type="entry name" value="GMPPB_C"/>
</dbReference>
<feature type="domain" description="MobA-like NTP transferase" evidence="19">
    <location>
        <begin position="7"/>
        <end position="135"/>
    </location>
</feature>
<keyword evidence="14 18" id="KW-0961">Cell wall biogenesis/degradation</keyword>
<feature type="region of interest" description="Pyrophosphorylase" evidence="18">
    <location>
        <begin position="1"/>
        <end position="226"/>
    </location>
</feature>
<dbReference type="PANTHER" id="PTHR43584:SF3">
    <property type="entry name" value="BIFUNCTIONAL PROTEIN GLMU"/>
    <property type="match status" value="1"/>
</dbReference>
<dbReference type="CDD" id="cd03353">
    <property type="entry name" value="LbH_GlmU_C"/>
    <property type="match status" value="1"/>
</dbReference>
<comment type="catalytic activity">
    <reaction evidence="15 18">
        <text>alpha-D-glucosamine 1-phosphate + acetyl-CoA = N-acetyl-alpha-D-glucosamine 1-phosphate + CoA + H(+)</text>
        <dbReference type="Rhea" id="RHEA:13725"/>
        <dbReference type="ChEBI" id="CHEBI:15378"/>
        <dbReference type="ChEBI" id="CHEBI:57287"/>
        <dbReference type="ChEBI" id="CHEBI:57288"/>
        <dbReference type="ChEBI" id="CHEBI:57776"/>
        <dbReference type="ChEBI" id="CHEBI:58516"/>
        <dbReference type="EC" id="2.3.1.157"/>
    </reaction>
</comment>
<dbReference type="Gene3D" id="2.160.10.10">
    <property type="entry name" value="Hexapeptide repeat proteins"/>
    <property type="match status" value="1"/>
</dbReference>
<feature type="binding site" evidence="18">
    <location>
        <position position="151"/>
    </location>
    <ligand>
        <name>UDP-N-acetyl-alpha-D-glucosamine</name>
        <dbReference type="ChEBI" id="CHEBI:57705"/>
    </ligand>
</feature>
<feature type="binding site" evidence="18">
    <location>
        <position position="224"/>
    </location>
    <ligand>
        <name>UDP-N-acetyl-alpha-D-glucosamine</name>
        <dbReference type="ChEBI" id="CHEBI:57705"/>
    </ligand>
</feature>
<dbReference type="GO" id="GO:0009252">
    <property type="term" value="P:peptidoglycan biosynthetic process"/>
    <property type="evidence" value="ECO:0007669"/>
    <property type="project" value="UniProtKB-UniRule"/>
</dbReference>
<comment type="catalytic activity">
    <reaction evidence="16 18">
        <text>N-acetyl-alpha-D-glucosamine 1-phosphate + UTP + H(+) = UDP-N-acetyl-alpha-D-glucosamine + diphosphate</text>
        <dbReference type="Rhea" id="RHEA:13509"/>
        <dbReference type="ChEBI" id="CHEBI:15378"/>
        <dbReference type="ChEBI" id="CHEBI:33019"/>
        <dbReference type="ChEBI" id="CHEBI:46398"/>
        <dbReference type="ChEBI" id="CHEBI:57705"/>
        <dbReference type="ChEBI" id="CHEBI:57776"/>
        <dbReference type="EC" id="2.7.7.23"/>
    </reaction>
</comment>
<comment type="similarity">
    <text evidence="2 18">In the C-terminal section; belongs to the transferase hexapeptide repeat family.</text>
</comment>
<dbReference type="SUPFAM" id="SSF53448">
    <property type="entry name" value="Nucleotide-diphospho-sugar transferases"/>
    <property type="match status" value="1"/>
</dbReference>
<dbReference type="InterPro" id="IPR001451">
    <property type="entry name" value="Hexapep"/>
</dbReference>
<comment type="subcellular location">
    <subcellularLocation>
        <location evidence="1 18">Cytoplasm</location>
    </subcellularLocation>
</comment>
<keyword evidence="4 18" id="KW-0963">Cytoplasm</keyword>
<keyword evidence="8 18" id="KW-0677">Repeat</keyword>
<feature type="binding site" evidence="18">
    <location>
        <position position="437"/>
    </location>
    <ligand>
        <name>acetyl-CoA</name>
        <dbReference type="ChEBI" id="CHEBI:57288"/>
    </ligand>
</feature>
<feature type="binding site" evidence="18">
    <location>
        <position position="363"/>
    </location>
    <ligand>
        <name>UDP-N-acetyl-alpha-D-glucosamine</name>
        <dbReference type="ChEBI" id="CHEBI:57705"/>
    </ligand>
</feature>
<keyword evidence="10 18" id="KW-0133">Cell shape</keyword>
<feature type="binding site" evidence="18">
    <location>
        <begin position="9"/>
        <end position="12"/>
    </location>
    <ligand>
        <name>UDP-N-acetyl-alpha-D-glucosamine</name>
        <dbReference type="ChEBI" id="CHEBI:57705"/>
    </ligand>
</feature>
<name>A0A972VZC9_9GAMM</name>
<feature type="domain" description="Mannose-1-phosphate guanyltransferase C-terminal" evidence="20">
    <location>
        <begin position="260"/>
        <end position="338"/>
    </location>
</feature>
<accession>A0A972VZC9</accession>
<sequence length="452" mass="48295">MKTLEVCILAAGMGSRMKSPLPKVLHPLAGRPMLGHLLATVAELKPHKVHVVVGQGAEQVRAAFADQDIQWALQAEQRGTGHAVMQALPKVSDNSLLLILAGDGPLISADTLRSLLQSAAALTVLTVDQADPSHYGRIIRDDTGAITEIVEERDATPTQRLIREVNTGVMLAQADLLKTWTASLTTDNEQGEYLLTDIVAIATNAGRPVSPVKAEDPGELQGINNFAQLAAAERYWQRRRAHQLMLAGVHLPDPERIDIRGELITGRNVHIDVNCIFEGRVVLGDNVRIGPNCVIRDAELANDVQIKAFTMLEGARIGTQGQVGPYARLRPGTQLLSDARVGNFVEIKNTILGQGSKASHLSYLGDAIIGQGVNIGAGTITCNYDGVNKHQTVIEDLVFVGSNTALVAPITIGAGATLAAGSTITRDVKQGQLAVARGRQSAIDNWQGPRDK</sequence>
<feature type="binding site" evidence="18">
    <location>
        <position position="402"/>
    </location>
    <ligand>
        <name>acetyl-CoA</name>
        <dbReference type="ChEBI" id="CHEBI:57288"/>
    </ligand>
</feature>
<keyword evidence="13 18" id="KW-0012">Acyltransferase</keyword>
<keyword evidence="12 18" id="KW-0511">Multifunctional enzyme</keyword>
<evidence type="ECO:0000256" key="13">
    <source>
        <dbReference type="ARBA" id="ARBA00023315"/>
    </source>
</evidence>
<dbReference type="GO" id="GO:0008360">
    <property type="term" value="P:regulation of cell shape"/>
    <property type="evidence" value="ECO:0007669"/>
    <property type="project" value="UniProtKB-KW"/>
</dbReference>
<dbReference type="GO" id="GO:0071555">
    <property type="term" value="P:cell wall organization"/>
    <property type="evidence" value="ECO:0007669"/>
    <property type="project" value="UniProtKB-KW"/>
</dbReference>
<feature type="binding site" evidence="18">
    <location>
        <position position="377"/>
    </location>
    <ligand>
        <name>acetyl-CoA</name>
        <dbReference type="ChEBI" id="CHEBI:57288"/>
    </ligand>
</feature>
<evidence type="ECO:0000256" key="7">
    <source>
        <dbReference type="ARBA" id="ARBA00022723"/>
    </source>
</evidence>
<dbReference type="PROSITE" id="PS00101">
    <property type="entry name" value="HEXAPEP_TRANSFERASES"/>
    <property type="match status" value="1"/>
</dbReference>
<gene>
    <name evidence="18 21" type="primary">glmU</name>
    <name evidence="21" type="ORF">HQ497_07085</name>
</gene>
<dbReference type="InterPro" id="IPR038009">
    <property type="entry name" value="GlmU_C_LbH"/>
</dbReference>
<comment type="pathway">
    <text evidence="18">Nucleotide-sugar biosynthesis; UDP-N-acetyl-alpha-D-glucosamine biosynthesis; UDP-N-acetyl-alpha-D-glucosamine from N-acetyl-alpha-D-glucosamine 1-phosphate: step 1/1.</text>
</comment>
<comment type="caution">
    <text evidence="18">Lacks conserved residue(s) required for the propagation of feature annotation.</text>
</comment>
<dbReference type="EC" id="2.3.1.157" evidence="18"/>
<evidence type="ECO:0000256" key="10">
    <source>
        <dbReference type="ARBA" id="ARBA00022960"/>
    </source>
</evidence>
<dbReference type="NCBIfam" id="TIGR01173">
    <property type="entry name" value="glmU"/>
    <property type="match status" value="1"/>
</dbReference>
<comment type="caution">
    <text evidence="21">The sequence shown here is derived from an EMBL/GenBank/DDBJ whole genome shotgun (WGS) entry which is preliminary data.</text>
</comment>
<dbReference type="GO" id="GO:0009245">
    <property type="term" value="P:lipid A biosynthetic process"/>
    <property type="evidence" value="ECO:0007669"/>
    <property type="project" value="UniProtKB-UniRule"/>
</dbReference>
<evidence type="ECO:0000256" key="16">
    <source>
        <dbReference type="ARBA" id="ARBA00048493"/>
    </source>
</evidence>
<dbReference type="GO" id="GO:0005737">
    <property type="term" value="C:cytoplasm"/>
    <property type="evidence" value="ECO:0007669"/>
    <property type="project" value="UniProtKB-SubCell"/>
</dbReference>
<dbReference type="EMBL" id="JABMOJ010000264">
    <property type="protein sequence ID" value="NQV65110.1"/>
    <property type="molecule type" value="Genomic_DNA"/>
</dbReference>
<feature type="binding site" evidence="18">
    <location>
        <position position="420"/>
    </location>
    <ligand>
        <name>acetyl-CoA</name>
        <dbReference type="ChEBI" id="CHEBI:57288"/>
    </ligand>
</feature>
<feature type="binding site" evidence="18">
    <location>
        <position position="330"/>
    </location>
    <ligand>
        <name>UDP-N-acetyl-alpha-D-glucosamine</name>
        <dbReference type="ChEBI" id="CHEBI:57705"/>
    </ligand>
</feature>
<evidence type="ECO:0000256" key="8">
    <source>
        <dbReference type="ARBA" id="ARBA00022737"/>
    </source>
</evidence>
<dbReference type="InterPro" id="IPR005882">
    <property type="entry name" value="Bifunctional_GlmU"/>
</dbReference>
<dbReference type="Pfam" id="PF14602">
    <property type="entry name" value="Hexapep_2"/>
    <property type="match status" value="1"/>
</dbReference>
<dbReference type="InterPro" id="IPR025877">
    <property type="entry name" value="MobA-like_NTP_Trfase"/>
</dbReference>
<feature type="region of interest" description="N-acetyltransferase" evidence="18">
    <location>
        <begin position="248"/>
        <end position="452"/>
    </location>
</feature>
<feature type="binding site" evidence="18">
    <location>
        <begin position="383"/>
        <end position="384"/>
    </location>
    <ligand>
        <name>acetyl-CoA</name>
        <dbReference type="ChEBI" id="CHEBI:57288"/>
    </ligand>
</feature>
<dbReference type="Pfam" id="PF12804">
    <property type="entry name" value="NTP_transf_3"/>
    <property type="match status" value="1"/>
</dbReference>
<evidence type="ECO:0000256" key="4">
    <source>
        <dbReference type="ARBA" id="ARBA00022490"/>
    </source>
</evidence>
<dbReference type="GO" id="GO:0003977">
    <property type="term" value="F:UDP-N-acetylglucosamine diphosphorylase activity"/>
    <property type="evidence" value="ECO:0007669"/>
    <property type="project" value="UniProtKB-UniRule"/>
</dbReference>
<comment type="cofactor">
    <cofactor evidence="18">
        <name>Mg(2+)</name>
        <dbReference type="ChEBI" id="CHEBI:18420"/>
    </cofactor>
    <text evidence="18">Binds 1 Mg(2+) ion per subunit.</text>
</comment>
<feature type="binding site" evidence="18">
    <location>
        <position position="348"/>
    </location>
    <ligand>
        <name>UDP-N-acetyl-alpha-D-glucosamine</name>
        <dbReference type="ChEBI" id="CHEBI:57705"/>
    </ligand>
</feature>
<comment type="subunit">
    <text evidence="18">Homotrimer.</text>
</comment>
<evidence type="ECO:0000256" key="15">
    <source>
        <dbReference type="ARBA" id="ARBA00048247"/>
    </source>
</evidence>
<keyword evidence="7 18" id="KW-0479">Metal-binding</keyword>
<evidence type="ECO:0000256" key="2">
    <source>
        <dbReference type="ARBA" id="ARBA00007707"/>
    </source>
</evidence>
<dbReference type="GO" id="GO:0000902">
    <property type="term" value="P:cell morphogenesis"/>
    <property type="evidence" value="ECO:0007669"/>
    <property type="project" value="UniProtKB-UniRule"/>
</dbReference>
<dbReference type="GO" id="GO:0006048">
    <property type="term" value="P:UDP-N-acetylglucosamine biosynthetic process"/>
    <property type="evidence" value="ECO:0007669"/>
    <property type="project" value="InterPro"/>
</dbReference>
<feature type="binding site" evidence="18">
    <location>
        <begin position="79"/>
        <end position="80"/>
    </location>
    <ligand>
        <name>UDP-N-acetyl-alpha-D-glucosamine</name>
        <dbReference type="ChEBI" id="CHEBI:57705"/>
    </ligand>
</feature>
<keyword evidence="6 18" id="KW-0548">Nucleotidyltransferase</keyword>
<evidence type="ECO:0000256" key="1">
    <source>
        <dbReference type="ARBA" id="ARBA00004496"/>
    </source>
</evidence>
<evidence type="ECO:0000256" key="6">
    <source>
        <dbReference type="ARBA" id="ARBA00022695"/>
    </source>
</evidence>
<protein>
    <recommendedName>
        <fullName evidence="18">Bifunctional protein GlmU</fullName>
    </recommendedName>
    <domain>
        <recommendedName>
            <fullName evidence="18">UDP-N-acetylglucosamine pyrophosphorylase</fullName>
            <ecNumber evidence="18">2.7.7.23</ecNumber>
        </recommendedName>
        <alternativeName>
            <fullName evidence="18">N-acetylglucosamine-1-phosphate uridyltransferase</fullName>
        </alternativeName>
    </domain>
    <domain>
        <recommendedName>
            <fullName evidence="18">Glucosamine-1-phosphate N-acetyltransferase</fullName>
            <ecNumber evidence="18">2.3.1.157</ecNumber>
        </recommendedName>
    </domain>
</protein>
<keyword evidence="11 18" id="KW-0573">Peptidoglycan synthesis</keyword>
<evidence type="ECO:0000313" key="22">
    <source>
        <dbReference type="Proteomes" id="UP000754644"/>
    </source>
</evidence>
<dbReference type="Gene3D" id="3.90.550.10">
    <property type="entry name" value="Spore Coat Polysaccharide Biosynthesis Protein SpsA, Chain A"/>
    <property type="match status" value="1"/>
</dbReference>
<evidence type="ECO:0000256" key="12">
    <source>
        <dbReference type="ARBA" id="ARBA00023268"/>
    </source>
</evidence>
<comment type="pathway">
    <text evidence="18">Bacterial outer membrane biogenesis; LPS lipid A biosynthesis.</text>
</comment>
<dbReference type="GO" id="GO:0000287">
    <property type="term" value="F:magnesium ion binding"/>
    <property type="evidence" value="ECO:0007669"/>
    <property type="project" value="UniProtKB-UniRule"/>
</dbReference>
<keyword evidence="9 18" id="KW-0460">Magnesium</keyword>
<dbReference type="InterPro" id="IPR018357">
    <property type="entry name" value="Hexapep_transf_CS"/>
</dbReference>
<dbReference type="CDD" id="cd02540">
    <property type="entry name" value="GT2_GlmU_N_bac"/>
    <property type="match status" value="1"/>
</dbReference>
<dbReference type="AlphaFoldDB" id="A0A972VZC9"/>
<dbReference type="GO" id="GO:0016020">
    <property type="term" value="C:membrane"/>
    <property type="evidence" value="ECO:0007669"/>
    <property type="project" value="GOC"/>
</dbReference>
<reference evidence="21" key="1">
    <citation type="submission" date="2020-05" db="EMBL/GenBank/DDBJ databases">
        <title>Sulfur intermediates as new biogeochemical hubs in an aquatic model microbial ecosystem.</title>
        <authorList>
            <person name="Vigneron A."/>
        </authorList>
    </citation>
    <scope>NUCLEOTIDE SEQUENCE</scope>
    <source>
        <strain evidence="21">Bin.250</strain>
    </source>
</reference>
<dbReference type="InterPro" id="IPR011004">
    <property type="entry name" value="Trimer_LpxA-like_sf"/>
</dbReference>
<evidence type="ECO:0000256" key="3">
    <source>
        <dbReference type="ARBA" id="ARBA00007947"/>
    </source>
</evidence>
<feature type="binding site" evidence="18">
    <location>
        <position position="166"/>
    </location>
    <ligand>
        <name>UDP-N-acetyl-alpha-D-glucosamine</name>
        <dbReference type="ChEBI" id="CHEBI:57705"/>
    </ligand>
</feature>
<feature type="binding site" evidence="18">
    <location>
        <position position="23"/>
    </location>
    <ligand>
        <name>UDP-N-acetyl-alpha-D-glucosamine</name>
        <dbReference type="ChEBI" id="CHEBI:57705"/>
    </ligand>
</feature>
<evidence type="ECO:0000259" key="20">
    <source>
        <dbReference type="Pfam" id="PF25087"/>
    </source>
</evidence>